<evidence type="ECO:0000313" key="3">
    <source>
        <dbReference type="Proteomes" id="UP000886520"/>
    </source>
</evidence>
<comment type="caution">
    <text evidence="2">The sequence shown here is derived from an EMBL/GenBank/DDBJ whole genome shotgun (WGS) entry which is preliminary data.</text>
</comment>
<evidence type="ECO:0000256" key="1">
    <source>
        <dbReference type="SAM" id="MobiDB-lite"/>
    </source>
</evidence>
<organism evidence="2 3">
    <name type="scientific">Adiantum capillus-veneris</name>
    <name type="common">Maidenhair fern</name>
    <dbReference type="NCBI Taxonomy" id="13818"/>
    <lineage>
        <taxon>Eukaryota</taxon>
        <taxon>Viridiplantae</taxon>
        <taxon>Streptophyta</taxon>
        <taxon>Embryophyta</taxon>
        <taxon>Tracheophyta</taxon>
        <taxon>Polypodiopsida</taxon>
        <taxon>Polypodiidae</taxon>
        <taxon>Polypodiales</taxon>
        <taxon>Pteridineae</taxon>
        <taxon>Pteridaceae</taxon>
        <taxon>Vittarioideae</taxon>
        <taxon>Adiantum</taxon>
    </lineage>
</organism>
<dbReference type="AlphaFoldDB" id="A0A9D4UQE6"/>
<gene>
    <name evidence="2" type="ORF">GOP47_0014057</name>
</gene>
<dbReference type="EMBL" id="JABFUD020000013">
    <property type="protein sequence ID" value="KAI5071806.1"/>
    <property type="molecule type" value="Genomic_DNA"/>
</dbReference>
<protein>
    <submittedName>
        <fullName evidence="2">Uncharacterized protein</fullName>
    </submittedName>
</protein>
<dbReference type="Proteomes" id="UP000886520">
    <property type="component" value="Chromosome 13"/>
</dbReference>
<feature type="region of interest" description="Disordered" evidence="1">
    <location>
        <begin position="23"/>
        <end position="49"/>
    </location>
</feature>
<name>A0A9D4UQE6_ADICA</name>
<sequence length="125" mass="13284">MAISYSPSSSPVMLPITPPKPHTLTGCPLRPSPPPVPSTGSGCPQAPLPPPLHVPPPVSHLSMPQMTASLAAFPSCIAQVAPSSCKLKWRPPPVSLQMAPPSMLALFVDCRQTLFFLLIAQSYFF</sequence>
<accession>A0A9D4UQE6</accession>
<dbReference type="OrthoDB" id="1977235at2759"/>
<keyword evidence="3" id="KW-1185">Reference proteome</keyword>
<reference evidence="2" key="1">
    <citation type="submission" date="2021-01" db="EMBL/GenBank/DDBJ databases">
        <title>Adiantum capillus-veneris genome.</title>
        <authorList>
            <person name="Fang Y."/>
            <person name="Liao Q."/>
        </authorList>
    </citation>
    <scope>NUCLEOTIDE SEQUENCE</scope>
    <source>
        <strain evidence="2">H3</strain>
        <tissue evidence="2">Leaf</tissue>
    </source>
</reference>
<proteinExistence type="predicted"/>
<evidence type="ECO:0000313" key="2">
    <source>
        <dbReference type="EMBL" id="KAI5071806.1"/>
    </source>
</evidence>